<name>A0AA39L0E9_MICHY</name>
<organism evidence="1 2">
    <name type="scientific">Microctonus hyperodae</name>
    <name type="common">Parasitoid wasp</name>
    <dbReference type="NCBI Taxonomy" id="165561"/>
    <lineage>
        <taxon>Eukaryota</taxon>
        <taxon>Metazoa</taxon>
        <taxon>Ecdysozoa</taxon>
        <taxon>Arthropoda</taxon>
        <taxon>Hexapoda</taxon>
        <taxon>Insecta</taxon>
        <taxon>Pterygota</taxon>
        <taxon>Neoptera</taxon>
        <taxon>Endopterygota</taxon>
        <taxon>Hymenoptera</taxon>
        <taxon>Apocrita</taxon>
        <taxon>Ichneumonoidea</taxon>
        <taxon>Braconidae</taxon>
        <taxon>Euphorinae</taxon>
        <taxon>Microctonus</taxon>
    </lineage>
</organism>
<reference evidence="1" key="2">
    <citation type="submission" date="2023-03" db="EMBL/GenBank/DDBJ databases">
        <authorList>
            <person name="Inwood S.N."/>
            <person name="Skelly J.G."/>
            <person name="Guhlin J."/>
            <person name="Harrop T.W.R."/>
            <person name="Goldson S.G."/>
            <person name="Dearden P.K."/>
        </authorList>
    </citation>
    <scope>NUCLEOTIDE SEQUENCE</scope>
    <source>
        <strain evidence="1">Lincoln</strain>
        <tissue evidence="1">Whole body</tissue>
    </source>
</reference>
<reference evidence="1" key="1">
    <citation type="journal article" date="2023" name="bioRxiv">
        <title>Scaffold-level genome assemblies of two parasitoid biocontrol wasps reveal the parthenogenesis mechanism and an associated novel virus.</title>
        <authorList>
            <person name="Inwood S."/>
            <person name="Skelly J."/>
            <person name="Guhlin J."/>
            <person name="Harrop T."/>
            <person name="Goldson S."/>
            <person name="Dearden P."/>
        </authorList>
    </citation>
    <scope>NUCLEOTIDE SEQUENCE</scope>
    <source>
        <strain evidence="1">Lincoln</strain>
        <tissue evidence="1">Whole body</tissue>
    </source>
</reference>
<evidence type="ECO:0000313" key="1">
    <source>
        <dbReference type="EMBL" id="KAK0180341.1"/>
    </source>
</evidence>
<dbReference type="EMBL" id="JAQQBR010000003">
    <property type="protein sequence ID" value="KAK0180341.1"/>
    <property type="molecule type" value="Genomic_DNA"/>
</dbReference>
<accession>A0AA39L0E9</accession>
<comment type="caution">
    <text evidence="1">The sequence shown here is derived from an EMBL/GenBank/DDBJ whole genome shotgun (WGS) entry which is preliminary data.</text>
</comment>
<proteinExistence type="predicted"/>
<sequence>MFVKITTSSSMWKINCGPFFGYFQPDPNVEQSHVGNFFRAKGEFFDKVTNEIKKVMHSGTDVVSNNWNELNKAVSTTIDAYGRLIDSGIAAGVQYGQTIFLANTIVPRTLLDLVINLARDKFISGKKAQDLSYVEGKPKYLFQFVDEAGNVIPVTAEIAHKLVPGLSV</sequence>
<keyword evidence="2" id="KW-1185">Reference proteome</keyword>
<evidence type="ECO:0000313" key="2">
    <source>
        <dbReference type="Proteomes" id="UP001168972"/>
    </source>
</evidence>
<gene>
    <name evidence="1" type="ORF">PV327_005993</name>
</gene>
<protein>
    <submittedName>
        <fullName evidence="1">Uncharacterized protein</fullName>
    </submittedName>
</protein>
<dbReference type="Proteomes" id="UP001168972">
    <property type="component" value="Unassembled WGS sequence"/>
</dbReference>
<dbReference type="AlphaFoldDB" id="A0AA39L0E9"/>